<evidence type="ECO:0008006" key="4">
    <source>
        <dbReference type="Google" id="ProtNLM"/>
    </source>
</evidence>
<keyword evidence="3" id="KW-1185">Reference proteome</keyword>
<protein>
    <recommendedName>
        <fullName evidence="4">DUF1080 domain-containing protein</fullName>
    </recommendedName>
</protein>
<sequence>MKPTQRYSPVHLAGLLTLTFVLSLFFPACDEAPATPAQVPHPGYTASSPGPQCDHGSGQWDVAKQYYTQDKKNVVQDKYTTLSCQKDGLQIMRSGDYFEPSKVYFLGPNADKSTKFPNNYRLQVDARITSPQDYAWAGLIVHAQYPSYGYDVFAVSAIGEWSVERYGSAAENFEQGLAGGFLSQPLKAFTLTAQVEGALMRFSVNGRPVTTVTDPTFANNFAMGFWMYNGSDQQPISVHFSHFSYVPLPDKSSLAPLTAQITPPNIAQSIQHWQIPYEARAPGFDCDKGGAEWDPPRVLSAENNLSLRCQDNGQLFMDNNSSGFFDEEYFYGFDGNLPNDYSVSVQLDTSQLGGNGCAGLGAHVYRNGSTGYLFSICRASDATQPDNWKVVRYDAPTKNSQLATGTFPHSDVITMNILLKGNQETYSLNGKQVASTNDPNDPSGYVELFLNQGKGSSGSVIFSNFVFAPLL</sequence>
<organism evidence="2 3">
    <name type="scientific">Ktedonosporobacter rubrisoli</name>
    <dbReference type="NCBI Taxonomy" id="2509675"/>
    <lineage>
        <taxon>Bacteria</taxon>
        <taxon>Bacillati</taxon>
        <taxon>Chloroflexota</taxon>
        <taxon>Ktedonobacteria</taxon>
        <taxon>Ktedonobacterales</taxon>
        <taxon>Ktedonosporobacteraceae</taxon>
        <taxon>Ktedonosporobacter</taxon>
    </lineage>
</organism>
<dbReference type="EMBL" id="CP035758">
    <property type="protein sequence ID" value="QBD81235.1"/>
    <property type="molecule type" value="Genomic_DNA"/>
</dbReference>
<dbReference type="KEGG" id="kbs:EPA93_36765"/>
<accession>A0A4P6JZZ4</accession>
<evidence type="ECO:0000256" key="1">
    <source>
        <dbReference type="SAM" id="SignalP"/>
    </source>
</evidence>
<dbReference type="AlphaFoldDB" id="A0A4P6JZZ4"/>
<reference evidence="2 3" key="1">
    <citation type="submission" date="2019-01" db="EMBL/GenBank/DDBJ databases">
        <title>Ktedonosporobacter rubrisoli SCAWS-G2.</title>
        <authorList>
            <person name="Huang Y."/>
            <person name="Yan B."/>
        </authorList>
    </citation>
    <scope>NUCLEOTIDE SEQUENCE [LARGE SCALE GENOMIC DNA]</scope>
    <source>
        <strain evidence="2 3">SCAWS-G2</strain>
    </source>
</reference>
<evidence type="ECO:0000313" key="3">
    <source>
        <dbReference type="Proteomes" id="UP000290365"/>
    </source>
</evidence>
<evidence type="ECO:0000313" key="2">
    <source>
        <dbReference type="EMBL" id="QBD81235.1"/>
    </source>
</evidence>
<keyword evidence="1" id="KW-0732">Signal</keyword>
<proteinExistence type="predicted"/>
<dbReference type="RefSeq" id="WP_129892296.1">
    <property type="nucleotide sequence ID" value="NZ_CP035758.1"/>
</dbReference>
<feature type="signal peptide" evidence="1">
    <location>
        <begin position="1"/>
        <end position="30"/>
    </location>
</feature>
<dbReference type="Gene3D" id="2.60.120.560">
    <property type="entry name" value="Exo-inulinase, domain 1"/>
    <property type="match status" value="2"/>
</dbReference>
<feature type="chain" id="PRO_5020455865" description="DUF1080 domain-containing protein" evidence="1">
    <location>
        <begin position="31"/>
        <end position="471"/>
    </location>
</feature>
<gene>
    <name evidence="2" type="ORF">EPA93_36765</name>
</gene>
<dbReference type="Proteomes" id="UP000290365">
    <property type="component" value="Chromosome"/>
</dbReference>
<name>A0A4P6JZZ4_KTERU</name>